<feature type="domain" description="Serine aminopeptidase S33" evidence="2">
    <location>
        <begin position="68"/>
        <end position="283"/>
    </location>
</feature>
<dbReference type="InterPro" id="IPR029058">
    <property type="entry name" value="AB_hydrolase_fold"/>
</dbReference>
<evidence type="ECO:0000313" key="3">
    <source>
        <dbReference type="EMBL" id="OIQ95956.1"/>
    </source>
</evidence>
<dbReference type="PANTHER" id="PTHR43798:SF31">
    <property type="entry name" value="AB HYDROLASE SUPERFAMILY PROTEIN YCLE"/>
    <property type="match status" value="1"/>
</dbReference>
<evidence type="ECO:0000259" key="2">
    <source>
        <dbReference type="Pfam" id="PF12146"/>
    </source>
</evidence>
<comment type="caution">
    <text evidence="3">The sequence shown here is derived from an EMBL/GenBank/DDBJ whole genome shotgun (WGS) entry which is preliminary data.</text>
</comment>
<dbReference type="InterPro" id="IPR022742">
    <property type="entry name" value="Hydrolase_4"/>
</dbReference>
<accession>A0A1J5RV42</accession>
<dbReference type="InterPro" id="IPR000073">
    <property type="entry name" value="AB_hydrolase_1"/>
</dbReference>
<dbReference type="InterPro" id="IPR050266">
    <property type="entry name" value="AB_hydrolase_sf"/>
</dbReference>
<dbReference type="GO" id="GO:0016020">
    <property type="term" value="C:membrane"/>
    <property type="evidence" value="ECO:0007669"/>
    <property type="project" value="TreeGrafter"/>
</dbReference>
<dbReference type="Pfam" id="PF12146">
    <property type="entry name" value="Hydrolase_4"/>
    <property type="match status" value="1"/>
</dbReference>
<sequence length="316" mass="35548">MNSTHWAPDGQVTGIEHWADKGGIRLFLWEKFVGSPDDKPAVLFVHGSSMASQPTFDLTVPGRPDSSVMDWFARRGFVCWCVDMEGYGHSDKDRDISFDIANGADDLASATDYIMRRRGISNFLTYGISSGALRAALFAQNHPDRVARLALDAFVWTGEGAPTLEQRRRKLPEFLKAKRRAIDRAFVYSIFERDHPDCVEKRVVEAFADAILALDDSMPNGTYIDMCSKLPVVDPEKIVVPTVVLRGQFDGIAAMDDLIEFFKRLPNPDKQFTVMSGISHASFQQKNYLMVYDILHAYFSRPAPVYTAADQNRHSQ</sequence>
<dbReference type="AlphaFoldDB" id="A0A1J5RV42"/>
<dbReference type="Gene3D" id="3.40.50.1820">
    <property type="entry name" value="alpha/beta hydrolase"/>
    <property type="match status" value="1"/>
</dbReference>
<dbReference type="GO" id="GO:0016787">
    <property type="term" value="F:hydrolase activity"/>
    <property type="evidence" value="ECO:0007669"/>
    <property type="project" value="UniProtKB-KW"/>
</dbReference>
<keyword evidence="1 3" id="KW-0378">Hydrolase</keyword>
<dbReference type="PRINTS" id="PR00111">
    <property type="entry name" value="ABHYDROLASE"/>
</dbReference>
<protein>
    <submittedName>
        <fullName evidence="3">Alpha/beta hydrolase family protein</fullName>
    </submittedName>
</protein>
<gene>
    <name evidence="3" type="ORF">GALL_220890</name>
</gene>
<reference evidence="3" key="1">
    <citation type="submission" date="2016-10" db="EMBL/GenBank/DDBJ databases">
        <title>Sequence of Gallionella enrichment culture.</title>
        <authorList>
            <person name="Poehlein A."/>
            <person name="Muehling M."/>
            <person name="Daniel R."/>
        </authorList>
    </citation>
    <scope>NUCLEOTIDE SEQUENCE</scope>
</reference>
<dbReference type="EMBL" id="MLJW01000157">
    <property type="protein sequence ID" value="OIQ95956.1"/>
    <property type="molecule type" value="Genomic_DNA"/>
</dbReference>
<proteinExistence type="predicted"/>
<dbReference type="PANTHER" id="PTHR43798">
    <property type="entry name" value="MONOACYLGLYCEROL LIPASE"/>
    <property type="match status" value="1"/>
</dbReference>
<evidence type="ECO:0000256" key="1">
    <source>
        <dbReference type="ARBA" id="ARBA00022801"/>
    </source>
</evidence>
<dbReference type="SUPFAM" id="SSF53474">
    <property type="entry name" value="alpha/beta-Hydrolases"/>
    <property type="match status" value="1"/>
</dbReference>
<organism evidence="3">
    <name type="scientific">mine drainage metagenome</name>
    <dbReference type="NCBI Taxonomy" id="410659"/>
    <lineage>
        <taxon>unclassified sequences</taxon>
        <taxon>metagenomes</taxon>
        <taxon>ecological metagenomes</taxon>
    </lineage>
</organism>
<name>A0A1J5RV42_9ZZZZ</name>